<dbReference type="PANTHER" id="PTHR48094:SF11">
    <property type="entry name" value="GLUTATHIONE-INDEPENDENT GLYOXALASE HSP31-RELATED"/>
    <property type="match status" value="1"/>
</dbReference>
<comment type="caution">
    <text evidence="6">The sequence shown here is derived from an EMBL/GenBank/DDBJ whole genome shotgun (WGS) entry which is preliminary data.</text>
</comment>
<keyword evidence="2" id="KW-0456">Lyase</keyword>
<dbReference type="GO" id="GO:0019172">
    <property type="term" value="F:glyoxalase III activity"/>
    <property type="evidence" value="ECO:0007669"/>
    <property type="project" value="TreeGrafter"/>
</dbReference>
<dbReference type="PANTHER" id="PTHR48094">
    <property type="entry name" value="PROTEIN/NUCLEIC ACID DEGLYCASE DJ-1-RELATED"/>
    <property type="match status" value="1"/>
</dbReference>
<feature type="chain" id="PRO_5001446117" evidence="4">
    <location>
        <begin position="27"/>
        <end position="268"/>
    </location>
</feature>
<evidence type="ECO:0000256" key="2">
    <source>
        <dbReference type="ARBA" id="ARBA00023239"/>
    </source>
</evidence>
<organism evidence="6 7">
    <name type="scientific">Acinetobacter baumannii (strain 1295743)</name>
    <dbReference type="NCBI Taxonomy" id="1310613"/>
    <lineage>
        <taxon>Bacteria</taxon>
        <taxon>Pseudomonadati</taxon>
        <taxon>Pseudomonadota</taxon>
        <taxon>Gammaproteobacteria</taxon>
        <taxon>Moraxellales</taxon>
        <taxon>Moraxellaceae</taxon>
        <taxon>Acinetobacter</taxon>
        <taxon>Acinetobacter calcoaceticus/baumannii complex</taxon>
    </lineage>
</organism>
<keyword evidence="4" id="KW-0732">Signal</keyword>
<accession>A0A009HNM8</accession>
<dbReference type="Gene3D" id="3.40.50.880">
    <property type="match status" value="1"/>
</dbReference>
<evidence type="ECO:0000256" key="1">
    <source>
        <dbReference type="ARBA" id="ARBA00023016"/>
    </source>
</evidence>
<dbReference type="InterPro" id="IPR050325">
    <property type="entry name" value="Prot/Nucl_acid_deglycase"/>
</dbReference>
<dbReference type="InterPro" id="IPR029062">
    <property type="entry name" value="Class_I_gatase-like"/>
</dbReference>
<evidence type="ECO:0000256" key="3">
    <source>
        <dbReference type="ARBA" id="ARBA00038493"/>
    </source>
</evidence>
<keyword evidence="1" id="KW-0346">Stress response</keyword>
<evidence type="ECO:0000313" key="7">
    <source>
        <dbReference type="Proteomes" id="UP000020595"/>
    </source>
</evidence>
<proteinExistence type="inferred from homology"/>
<gene>
    <name evidence="6" type="ORF">J512_1975</name>
</gene>
<dbReference type="InterPro" id="IPR002818">
    <property type="entry name" value="DJ-1/PfpI"/>
</dbReference>
<feature type="signal peptide" evidence="4">
    <location>
        <begin position="1"/>
        <end position="26"/>
    </location>
</feature>
<evidence type="ECO:0000313" key="6">
    <source>
        <dbReference type="EMBL" id="EXB05772.1"/>
    </source>
</evidence>
<reference evidence="6 7" key="1">
    <citation type="submission" date="2014-02" db="EMBL/GenBank/DDBJ databases">
        <title>Comparative genomics and transcriptomics to identify genetic mechanisms underlying the emergence of carbapenem resistant Acinetobacter baumannii (CRAb).</title>
        <authorList>
            <person name="Harris A.D."/>
            <person name="Johnson K.J."/>
            <person name="George J."/>
            <person name="Shefchek K."/>
            <person name="Daugherty S.C."/>
            <person name="Parankush S."/>
            <person name="Sadzewicz L."/>
            <person name="Tallon L."/>
            <person name="Sengamalay N."/>
            <person name="Hazen T.H."/>
            <person name="Rasko D.A."/>
        </authorList>
    </citation>
    <scope>NUCLEOTIDE SEQUENCE [LARGE SCALE GENOMIC DNA]</scope>
    <source>
        <strain evidence="6 7">1295743</strain>
    </source>
</reference>
<dbReference type="PATRIC" id="fig|1310613.3.peg.1896"/>
<evidence type="ECO:0000259" key="5">
    <source>
        <dbReference type="Pfam" id="PF01965"/>
    </source>
</evidence>
<dbReference type="CDD" id="cd03141">
    <property type="entry name" value="GATase1_Hsp31_like"/>
    <property type="match status" value="1"/>
</dbReference>
<protein>
    <submittedName>
        <fullName evidence="6">N-terminal domain of DJ-1_PfpI family protein</fullName>
    </submittedName>
</protein>
<dbReference type="RefSeq" id="WP_000477556.1">
    <property type="nucleotide sequence ID" value="NZ_JEWH01000021.1"/>
</dbReference>
<comment type="similarity">
    <text evidence="3">Belongs to the peptidase C56 family. HSP31-like subfamily.</text>
</comment>
<dbReference type="Pfam" id="PF01965">
    <property type="entry name" value="DJ-1_PfpI"/>
    <property type="match status" value="1"/>
</dbReference>
<dbReference type="GO" id="GO:0019243">
    <property type="term" value="P:methylglyoxal catabolic process to D-lactate via S-lactoyl-glutathione"/>
    <property type="evidence" value="ECO:0007669"/>
    <property type="project" value="TreeGrafter"/>
</dbReference>
<dbReference type="GO" id="GO:0005737">
    <property type="term" value="C:cytoplasm"/>
    <property type="evidence" value="ECO:0007669"/>
    <property type="project" value="TreeGrafter"/>
</dbReference>
<dbReference type="Proteomes" id="UP000020595">
    <property type="component" value="Unassembled WGS sequence"/>
</dbReference>
<dbReference type="SUPFAM" id="SSF52317">
    <property type="entry name" value="Class I glutamine amidotransferase-like"/>
    <property type="match status" value="1"/>
</dbReference>
<dbReference type="EMBL" id="JEWH01000021">
    <property type="protein sequence ID" value="EXB05772.1"/>
    <property type="molecule type" value="Genomic_DNA"/>
</dbReference>
<evidence type="ECO:0000256" key="4">
    <source>
        <dbReference type="SAM" id="SignalP"/>
    </source>
</evidence>
<dbReference type="AlphaFoldDB" id="A0A009HNM8"/>
<feature type="domain" description="DJ-1/PfpI" evidence="5">
    <location>
        <begin position="64"/>
        <end position="262"/>
    </location>
</feature>
<name>A0A009HNM8_ACIB9</name>
<sequence>MFKVWNFQRCLSIIFAILLSTNAVYAAGSDKAQSSAKINGKILVVMTNHSAYPSRSDKTGLWLTELTHFYDVASAAGYEMDFVSPLGGQVPLDERSLKSIYLDKSTRQHLADPAFMQKLKTTLAPNTINPTQYKAIYYTGGHGTMWDFPNNKALQNISEQIYRQGGVVSAVCHGVGGLLPLQNENGKPLIAGRTVTGFANIEETLSGIKSQVPFSLQNGLIERGANYKQAFIPFTSYVVSDDRIITGQNPQSSKEIAEAVVKRLSSIQ</sequence>